<dbReference type="GO" id="GO:0005694">
    <property type="term" value="C:chromosome"/>
    <property type="evidence" value="ECO:0007669"/>
    <property type="project" value="InterPro"/>
</dbReference>
<proteinExistence type="predicted"/>
<feature type="compositionally biased region" description="Polar residues" evidence="3">
    <location>
        <begin position="172"/>
        <end position="181"/>
    </location>
</feature>
<dbReference type="InterPro" id="IPR027417">
    <property type="entry name" value="P-loop_NTPase"/>
</dbReference>
<keyword evidence="1 2" id="KW-0175">Coiled coil</keyword>
<feature type="region of interest" description="Disordered" evidence="3">
    <location>
        <begin position="743"/>
        <end position="763"/>
    </location>
</feature>
<dbReference type="SUPFAM" id="SSF52540">
    <property type="entry name" value="P-loop containing nucleoside triphosphate hydrolases"/>
    <property type="match status" value="1"/>
</dbReference>
<name>A0A7S0D8F8_9EUKA</name>
<dbReference type="InterPro" id="IPR003395">
    <property type="entry name" value="RecF/RecN/SMC_N"/>
</dbReference>
<dbReference type="AlphaFoldDB" id="A0A7S0D8F8"/>
<dbReference type="GO" id="GO:0051276">
    <property type="term" value="P:chromosome organization"/>
    <property type="evidence" value="ECO:0007669"/>
    <property type="project" value="InterPro"/>
</dbReference>
<feature type="compositionally biased region" description="Basic and acidic residues" evidence="3">
    <location>
        <begin position="161"/>
        <end position="171"/>
    </location>
</feature>
<protein>
    <recommendedName>
        <fullName evidence="4">SMC hinge domain-containing protein</fullName>
    </recommendedName>
</protein>
<feature type="region of interest" description="Disordered" evidence="3">
    <location>
        <begin position="659"/>
        <end position="703"/>
    </location>
</feature>
<feature type="coiled-coil region" evidence="2">
    <location>
        <begin position="30"/>
        <end position="152"/>
    </location>
</feature>
<dbReference type="Pfam" id="PF06470">
    <property type="entry name" value="SMC_hinge"/>
    <property type="match status" value="1"/>
</dbReference>
<dbReference type="InterPro" id="IPR036277">
    <property type="entry name" value="SMC_hinge_sf"/>
</dbReference>
<sequence>MTDEQRLELLKDIAGTKTYDERRKESLKVMAETDSRTEQINEVISQLEKRLGELEGEKEELEQFRSLDTERRSLEYAIYDKELVSATEKLDALEKSREDSYEEAKGLHKTAAQLRRQMESLGDEVKILTEQIEQQKEKLEVLKSDQQKYAEEKARCEMKVKAHKDKMEADTSNRASASDNLQNVTAQISKITSDLAKVTSQYEKSSGEEARLKHQLQLQKQRLHSLCAKKGRAQQFRSKADRDKFLKRKLKEIKVEQESNSKQTKQIQKEFKGLEKVLKNIDSKVEEKSGSLDKKKEDIKKISKDIEGFNTKRNEANHQRKKYWRVDNEKKKEQTAWREKLELSMTEMKRSMDRHLYSALRAVRGFVKEEKIEGYYGPLIGLFKCDKKFRKCVEITASNRLFQIVVDNDKTASRIIDYLAKKKAGRLTFMPLNRLNDKNVDYPVSSDALPMIDQLEYDSKFQRAMQQVFGGTLITRDLETGTKFSRTHRLNTITMDGDQVNKKGALSGGFVEHTSRLTAFENKMEAEGRLKKIKEEKDKIEAKIETQNQIEAKITGQINKSYAEKRHLRNVCDQLQVDVKRLRKDSQLEKTKQKNLERELTRLQGEASQFKAQMESLQSEIRSDLVDDLNSQDQSELDALTSETTELEQKLIEISNVRAEAESKKRSMEENLSTNLRKREEELRQALNSQSQEEESEELEKENEELKRLTELLSDFNSQVRDAEKMLDDYVNRHAQFQGKLEKLKSKEASQAQKLESQSKDSEKYYTRRNNLMNRQKQCRRKIRDVGALSKADYNKYSKISAKVLMNKLAKCNDNLKEFSHVNKKAIDQYISFSNERSELLGRKQELDKGGQAIRDLIAHLDRKKDEAIVRTFKGIAKHFKEVFKKLVPKGKGVLVIRKKMSEASSGSSSDSKAGQTENFRGVGIKVSFSGVAGGDRNIRGLSGGQQSIVALSLIFAIQRCDPSPFYLFDEIDANLDAVYRRSVAEMINEQSASAQFITTTFRPELLLHANKFYGVVFKNKMSKVSVINGEVAKEIISEVEKGL</sequence>
<organism evidence="5">
    <name type="scientific">Amorphochlora amoebiformis</name>
    <dbReference type="NCBI Taxonomy" id="1561963"/>
    <lineage>
        <taxon>Eukaryota</taxon>
        <taxon>Sar</taxon>
        <taxon>Rhizaria</taxon>
        <taxon>Cercozoa</taxon>
        <taxon>Chlorarachniophyceae</taxon>
        <taxon>Amorphochlora</taxon>
    </lineage>
</organism>
<evidence type="ECO:0000313" key="5">
    <source>
        <dbReference type="EMBL" id="CAD8446344.1"/>
    </source>
</evidence>
<feature type="region of interest" description="Disordered" evidence="3">
    <location>
        <begin position="161"/>
        <end position="181"/>
    </location>
</feature>
<dbReference type="PANTHER" id="PTHR43977">
    <property type="entry name" value="STRUCTURAL MAINTENANCE OF CHROMOSOMES PROTEIN 3"/>
    <property type="match status" value="1"/>
</dbReference>
<dbReference type="GO" id="GO:0005524">
    <property type="term" value="F:ATP binding"/>
    <property type="evidence" value="ECO:0007669"/>
    <property type="project" value="InterPro"/>
</dbReference>
<feature type="compositionally biased region" description="Basic and acidic residues" evidence="3">
    <location>
        <begin position="659"/>
        <end position="669"/>
    </location>
</feature>
<evidence type="ECO:0000259" key="4">
    <source>
        <dbReference type="SMART" id="SM00968"/>
    </source>
</evidence>
<feature type="domain" description="SMC hinge" evidence="4">
    <location>
        <begin position="373"/>
        <end position="485"/>
    </location>
</feature>
<dbReference type="PIRSF" id="PIRSF005719">
    <property type="entry name" value="SMC"/>
    <property type="match status" value="1"/>
</dbReference>
<dbReference type="InterPro" id="IPR010935">
    <property type="entry name" value="SMC_hinge"/>
</dbReference>
<dbReference type="Pfam" id="PF02463">
    <property type="entry name" value="SMC_N"/>
    <property type="match status" value="1"/>
</dbReference>
<dbReference type="SUPFAM" id="SSF75553">
    <property type="entry name" value="Smc hinge domain"/>
    <property type="match status" value="1"/>
</dbReference>
<dbReference type="Gene3D" id="3.30.70.1620">
    <property type="match status" value="1"/>
</dbReference>
<accession>A0A7S0D8F8</accession>
<dbReference type="SMART" id="SM00968">
    <property type="entry name" value="SMC_hinge"/>
    <property type="match status" value="1"/>
</dbReference>
<dbReference type="GO" id="GO:0016887">
    <property type="term" value="F:ATP hydrolysis activity"/>
    <property type="evidence" value="ECO:0007669"/>
    <property type="project" value="InterPro"/>
</dbReference>
<dbReference type="EMBL" id="HBEM01012325">
    <property type="protein sequence ID" value="CAD8446344.1"/>
    <property type="molecule type" value="Transcribed_RNA"/>
</dbReference>
<evidence type="ECO:0000256" key="3">
    <source>
        <dbReference type="SAM" id="MobiDB-lite"/>
    </source>
</evidence>
<reference evidence="5" key="1">
    <citation type="submission" date="2021-01" db="EMBL/GenBank/DDBJ databases">
        <authorList>
            <person name="Corre E."/>
            <person name="Pelletier E."/>
            <person name="Niang G."/>
            <person name="Scheremetjew M."/>
            <person name="Finn R."/>
            <person name="Kale V."/>
            <person name="Holt S."/>
            <person name="Cochrane G."/>
            <person name="Meng A."/>
            <person name="Brown T."/>
            <person name="Cohen L."/>
        </authorList>
    </citation>
    <scope>NUCLEOTIDE SEQUENCE</scope>
    <source>
        <strain evidence="5">CCMP2058</strain>
    </source>
</reference>
<dbReference type="Gene3D" id="3.40.50.300">
    <property type="entry name" value="P-loop containing nucleotide triphosphate hydrolases"/>
    <property type="match status" value="1"/>
</dbReference>
<evidence type="ECO:0000256" key="2">
    <source>
        <dbReference type="SAM" id="Coils"/>
    </source>
</evidence>
<dbReference type="InterPro" id="IPR024704">
    <property type="entry name" value="SMC"/>
</dbReference>
<gene>
    <name evidence="5" type="ORF">LAMO00422_LOCUS8570</name>
</gene>
<feature type="compositionally biased region" description="Acidic residues" evidence="3">
    <location>
        <begin position="692"/>
        <end position="703"/>
    </location>
</feature>
<evidence type="ECO:0000256" key="1">
    <source>
        <dbReference type="ARBA" id="ARBA00023054"/>
    </source>
</evidence>
<dbReference type="Gene3D" id="1.20.1060.20">
    <property type="match status" value="1"/>
</dbReference>